<dbReference type="SUPFAM" id="SSF52218">
    <property type="entry name" value="Flavoproteins"/>
    <property type="match status" value="1"/>
</dbReference>
<dbReference type="PANTHER" id="PTHR38030:SF2">
    <property type="entry name" value="PROTOPORPHYRINOGEN IX DEHYDROGENASE [QUINONE]"/>
    <property type="match status" value="1"/>
</dbReference>
<sequence>MKILIIYGTVEGQTRKIARFMENILQENGHQVVIANAVEEPPAPEGFDAIFIGSSIHIQKYNPLVRDYIQENIDTLNAKSSAFFSVSMAMASSIKEEHDEVEQIAKDFLKETQWYPKTVWHIAGALKYTEYNYFKKLIMRSIAKKEGGSVDTSKDHEYTNWDEVKKNVLSFMNRLETKLKTYGQT</sequence>
<dbReference type="Proteomes" id="UP000664044">
    <property type="component" value="Unassembled WGS sequence"/>
</dbReference>
<keyword evidence="3" id="KW-1185">Reference proteome</keyword>
<accession>A0ABS3G545</accession>
<dbReference type="PANTHER" id="PTHR38030">
    <property type="entry name" value="PROTOPORPHYRINOGEN IX DEHYDROGENASE [MENAQUINONE]"/>
    <property type="match status" value="1"/>
</dbReference>
<protein>
    <recommendedName>
        <fullName evidence="1">Flavodoxin domain-containing protein</fullName>
    </recommendedName>
</protein>
<dbReference type="Pfam" id="PF12724">
    <property type="entry name" value="Flavodoxin_5"/>
    <property type="match status" value="1"/>
</dbReference>
<evidence type="ECO:0000313" key="2">
    <source>
        <dbReference type="EMBL" id="MBO0354516.1"/>
    </source>
</evidence>
<dbReference type="RefSeq" id="WP_207033654.1">
    <property type="nucleotide sequence ID" value="NZ_CP159476.1"/>
</dbReference>
<organism evidence="2 3">
    <name type="scientific">Flagellimonas aurea</name>
    <dbReference type="NCBI Taxonomy" id="2915619"/>
    <lineage>
        <taxon>Bacteria</taxon>
        <taxon>Pseudomonadati</taxon>
        <taxon>Bacteroidota</taxon>
        <taxon>Flavobacteriia</taxon>
        <taxon>Flavobacteriales</taxon>
        <taxon>Flavobacteriaceae</taxon>
        <taxon>Flagellimonas</taxon>
    </lineage>
</organism>
<dbReference type="Gene3D" id="3.40.50.360">
    <property type="match status" value="1"/>
</dbReference>
<dbReference type="InterPro" id="IPR026816">
    <property type="entry name" value="Flavodoxin_dom"/>
</dbReference>
<dbReference type="EMBL" id="JAFLNL010000005">
    <property type="protein sequence ID" value="MBO0354516.1"/>
    <property type="molecule type" value="Genomic_DNA"/>
</dbReference>
<reference evidence="2 3" key="1">
    <citation type="submission" date="2021-03" db="EMBL/GenBank/DDBJ databases">
        <title>Muricauda lutimaris sp. nov. and Muricauda ruestringensis sp. nov, two marine members of the Flavobacteriaceae isolated from deep sea sediments of Western Pacific.</title>
        <authorList>
            <person name="Zhao S."/>
            <person name="Liu R."/>
        </authorList>
    </citation>
    <scope>NUCLEOTIDE SEQUENCE [LARGE SCALE GENOMIC DNA]</scope>
    <source>
        <strain evidence="2 3">BC31-1-A7</strain>
    </source>
</reference>
<evidence type="ECO:0000259" key="1">
    <source>
        <dbReference type="Pfam" id="PF12724"/>
    </source>
</evidence>
<gene>
    <name evidence="2" type="ORF">J0656_10860</name>
</gene>
<dbReference type="InterPro" id="IPR052200">
    <property type="entry name" value="Protoporphyrinogen_IX_DH"/>
</dbReference>
<comment type="caution">
    <text evidence="2">The sequence shown here is derived from an EMBL/GenBank/DDBJ whole genome shotgun (WGS) entry which is preliminary data.</text>
</comment>
<name>A0ABS3G545_9FLAO</name>
<dbReference type="InterPro" id="IPR029039">
    <property type="entry name" value="Flavoprotein-like_sf"/>
</dbReference>
<proteinExistence type="predicted"/>
<feature type="domain" description="Flavodoxin" evidence="1">
    <location>
        <begin position="4"/>
        <end position="152"/>
    </location>
</feature>
<evidence type="ECO:0000313" key="3">
    <source>
        <dbReference type="Proteomes" id="UP000664044"/>
    </source>
</evidence>